<evidence type="ECO:0000256" key="16">
    <source>
        <dbReference type="ARBA" id="ARBA00049209"/>
    </source>
</evidence>
<dbReference type="EMBL" id="JAKNHJ010000010">
    <property type="protein sequence ID" value="MCG4618049.1"/>
    <property type="molecule type" value="Genomic_DNA"/>
</dbReference>
<feature type="domain" description="YjeF C-terminal" evidence="19">
    <location>
        <begin position="234"/>
        <end position="536"/>
    </location>
</feature>
<comment type="function">
    <text evidence="17">Catalyzes the dehydration of the S-form of NAD(P)HX at the expense of ADP, which is converted to AMP. Together with NAD(P)HX epimerase, which catalyzes the epimerization of the S- and R-forms, the enzyme allows the repair of both epimers of NAD(P)HX, a damaged form of NAD(P)H that is a result of enzymatic or heat-dependent hydration.</text>
</comment>
<evidence type="ECO:0000259" key="19">
    <source>
        <dbReference type="PROSITE" id="PS51383"/>
    </source>
</evidence>
<keyword evidence="13" id="KW-0511">Multifunctional enzyme</keyword>
<feature type="binding site" evidence="17">
    <location>
        <position position="376"/>
    </location>
    <ligand>
        <name>(6S)-NADPHX</name>
        <dbReference type="ChEBI" id="CHEBI:64076"/>
    </ligand>
</feature>
<dbReference type="EC" id="4.2.1.136" evidence="17"/>
<dbReference type="GO" id="GO:0005524">
    <property type="term" value="F:ATP binding"/>
    <property type="evidence" value="ECO:0007669"/>
    <property type="project" value="UniProtKB-UniRule"/>
</dbReference>
<evidence type="ECO:0000256" key="10">
    <source>
        <dbReference type="ARBA" id="ARBA00023027"/>
    </source>
</evidence>
<feature type="binding site" evidence="17">
    <location>
        <position position="319"/>
    </location>
    <ligand>
        <name>(6S)-NADPHX</name>
        <dbReference type="ChEBI" id="CHEBI:64076"/>
    </ligand>
</feature>
<dbReference type="PIRSF" id="PIRSF017184">
    <property type="entry name" value="Nnr"/>
    <property type="match status" value="1"/>
</dbReference>
<evidence type="ECO:0000256" key="4">
    <source>
        <dbReference type="ARBA" id="ARBA00009524"/>
    </source>
</evidence>
<dbReference type="PROSITE" id="PS51385">
    <property type="entry name" value="YJEF_N"/>
    <property type="match status" value="1"/>
</dbReference>
<gene>
    <name evidence="17" type="primary">nnrD</name>
    <name evidence="21" type="ORF">L0M99_06035</name>
</gene>
<evidence type="ECO:0000256" key="7">
    <source>
        <dbReference type="ARBA" id="ARBA00022840"/>
    </source>
</evidence>
<protein>
    <recommendedName>
        <fullName evidence="17">ADP-dependent (S)-NAD(P)H-hydrate dehydratase</fullName>
        <ecNumber evidence="17">4.2.1.136</ecNumber>
    </recommendedName>
    <alternativeName>
        <fullName evidence="17">ADP-dependent NAD(P)HX dehydratase</fullName>
    </alternativeName>
</protein>
<accession>A0AAJ1BBX2</accession>
<comment type="cofactor">
    <cofactor evidence="17">
        <name>Mg(2+)</name>
        <dbReference type="ChEBI" id="CHEBI:18420"/>
    </cofactor>
</comment>
<sequence length="540" mass="55948">MIEAFEKQTVREAEAKVVAEHPQGSLMKKAAGEVSDTTVEFLLARGAKVEETRILGLVGGGDNGGDCLYALSYLAKLGYPCLALLLTDKPHEKALAAAEKAEVTIERVDLAGSSRQIARLTSRRARAAQVWIDGLVGTGVNGKLREPLAQVAQELNRLYETRRLKVLRVAIDIPSGIFTDDGRLPGPFLAADVTVTMGGRKSSCLLPPAAYQFGQVRLVDLGLPMKEARLARLEASDVGALWPVPGAEDHKYTRGVVQVVAGSSAFPLTGVMCVEGAGRAGAGMVRYVGPEDAAFAILSRFPQAVSGAGKHQCLLAGPGIDPKDSARVREAINQAVQAATSGIPLVLDAGAIDFYPQIVAQVPGGQLSHRAVLTPHAGEAARLLSTLGAGGGRGGVTRAEVEASPAAWAQFLADKTRATVLLKGAVTVIASPEETMFSQAGAPFWTGTAGSGDVLAGITAAVLAQHQARAEQSGRRLTPSQMSAAVASAAWVHAMAARKAAGLPFTGDDLSGGASLGAPIVATDIARQVPRAIAYALSQA</sequence>
<evidence type="ECO:0000256" key="3">
    <source>
        <dbReference type="ARBA" id="ARBA00006001"/>
    </source>
</evidence>
<name>A0AAJ1BBX2_9ACTO</name>
<comment type="function">
    <text evidence="14 18">Bifunctional enzyme that catalyzes the epimerization of the S- and R-forms of NAD(P)HX and the dehydration of the S-form of NAD(P)HX at the expense of ADP, which is converted to AMP. This allows the repair of both epimers of NAD(P)HX, a damaged form of NAD(P)H that is a result of enzymatic or heat-dependent hydration.</text>
</comment>
<keyword evidence="6 17" id="KW-0547">Nucleotide-binding</keyword>
<evidence type="ECO:0000256" key="8">
    <source>
        <dbReference type="ARBA" id="ARBA00022857"/>
    </source>
</evidence>
<evidence type="ECO:0000256" key="18">
    <source>
        <dbReference type="PIRNR" id="PIRNR017184"/>
    </source>
</evidence>
<feature type="binding site" evidence="17">
    <location>
        <begin position="423"/>
        <end position="427"/>
    </location>
    <ligand>
        <name>AMP</name>
        <dbReference type="ChEBI" id="CHEBI:456215"/>
    </ligand>
</feature>
<keyword evidence="9 18" id="KW-0630">Potassium</keyword>
<feature type="binding site" evidence="17">
    <location>
        <position position="453"/>
    </location>
    <ligand>
        <name>(6S)-NADPHX</name>
        <dbReference type="ChEBI" id="CHEBI:64076"/>
    </ligand>
</feature>
<dbReference type="InterPro" id="IPR036652">
    <property type="entry name" value="YjeF_N_dom_sf"/>
</dbReference>
<evidence type="ECO:0000313" key="21">
    <source>
        <dbReference type="EMBL" id="MCG4618049.1"/>
    </source>
</evidence>
<feature type="binding site" evidence="17">
    <location>
        <position position="452"/>
    </location>
    <ligand>
        <name>AMP</name>
        <dbReference type="ChEBI" id="CHEBI:456215"/>
    </ligand>
</feature>
<comment type="catalytic activity">
    <reaction evidence="2 18">
        <text>(6R)-NADPHX = (6S)-NADPHX</text>
        <dbReference type="Rhea" id="RHEA:32227"/>
        <dbReference type="ChEBI" id="CHEBI:64076"/>
        <dbReference type="ChEBI" id="CHEBI:64077"/>
        <dbReference type="EC" id="5.1.99.6"/>
    </reaction>
</comment>
<evidence type="ECO:0000256" key="12">
    <source>
        <dbReference type="ARBA" id="ARBA00023239"/>
    </source>
</evidence>
<dbReference type="Gene3D" id="3.40.1190.20">
    <property type="match status" value="1"/>
</dbReference>
<keyword evidence="12 17" id="KW-0456">Lyase</keyword>
<keyword evidence="7 17" id="KW-0067">ATP-binding</keyword>
<reference evidence="21" key="1">
    <citation type="submission" date="2022-01" db="EMBL/GenBank/DDBJ databases">
        <title>Collection of gut derived symbiotic bacterial strains cultured from healthy donors.</title>
        <authorList>
            <person name="Lin H."/>
            <person name="Kohout C."/>
            <person name="Waligurski E."/>
            <person name="Pamer E.G."/>
        </authorList>
    </citation>
    <scope>NUCLEOTIDE SEQUENCE</scope>
    <source>
        <strain evidence="21">DFI.7.46</strain>
    </source>
</reference>
<evidence type="ECO:0000313" key="22">
    <source>
        <dbReference type="Proteomes" id="UP001200537"/>
    </source>
</evidence>
<dbReference type="AlphaFoldDB" id="A0AAJ1BBX2"/>
<comment type="caution">
    <text evidence="21">The sequence shown here is derived from an EMBL/GenBank/DDBJ whole genome shotgun (WGS) entry which is preliminary data.</text>
</comment>
<evidence type="ECO:0000259" key="20">
    <source>
        <dbReference type="PROSITE" id="PS51385"/>
    </source>
</evidence>
<comment type="catalytic activity">
    <reaction evidence="1 18">
        <text>(6R)-NADHX = (6S)-NADHX</text>
        <dbReference type="Rhea" id="RHEA:32215"/>
        <dbReference type="ChEBI" id="CHEBI:64074"/>
        <dbReference type="ChEBI" id="CHEBI:64075"/>
        <dbReference type="EC" id="5.1.99.6"/>
    </reaction>
</comment>
<dbReference type="InterPro" id="IPR029056">
    <property type="entry name" value="Ribokinase-like"/>
</dbReference>
<comment type="similarity">
    <text evidence="3 18">In the N-terminal section; belongs to the NnrE/AIBP family.</text>
</comment>
<comment type="catalytic activity">
    <reaction evidence="15 17 18">
        <text>(6S)-NADHX + ADP = AMP + phosphate + NADH + H(+)</text>
        <dbReference type="Rhea" id="RHEA:32223"/>
        <dbReference type="ChEBI" id="CHEBI:15378"/>
        <dbReference type="ChEBI" id="CHEBI:43474"/>
        <dbReference type="ChEBI" id="CHEBI:57945"/>
        <dbReference type="ChEBI" id="CHEBI:64074"/>
        <dbReference type="ChEBI" id="CHEBI:456215"/>
        <dbReference type="ChEBI" id="CHEBI:456216"/>
        <dbReference type="EC" id="4.2.1.136"/>
    </reaction>
</comment>
<comment type="similarity">
    <text evidence="17">Belongs to the NnrD/CARKD family.</text>
</comment>
<dbReference type="GO" id="GO:0046496">
    <property type="term" value="P:nicotinamide nucleotide metabolic process"/>
    <property type="evidence" value="ECO:0007669"/>
    <property type="project" value="UniProtKB-UniRule"/>
</dbReference>
<proteinExistence type="inferred from homology"/>
<comment type="catalytic activity">
    <reaction evidence="16 17 18">
        <text>(6S)-NADPHX + ADP = AMP + phosphate + NADPH + H(+)</text>
        <dbReference type="Rhea" id="RHEA:32235"/>
        <dbReference type="ChEBI" id="CHEBI:15378"/>
        <dbReference type="ChEBI" id="CHEBI:43474"/>
        <dbReference type="ChEBI" id="CHEBI:57783"/>
        <dbReference type="ChEBI" id="CHEBI:64076"/>
        <dbReference type="ChEBI" id="CHEBI:456215"/>
        <dbReference type="ChEBI" id="CHEBI:456216"/>
        <dbReference type="EC" id="4.2.1.136"/>
    </reaction>
</comment>
<comment type="subunit">
    <text evidence="17">Homotetramer.</text>
</comment>
<dbReference type="PANTHER" id="PTHR12592:SF0">
    <property type="entry name" value="ATP-DEPENDENT (S)-NAD(P)H-HYDRATE DEHYDRATASE"/>
    <property type="match status" value="1"/>
</dbReference>
<comment type="similarity">
    <text evidence="4 18">In the C-terminal section; belongs to the NnrD/CARKD family.</text>
</comment>
<evidence type="ECO:0000256" key="17">
    <source>
        <dbReference type="HAMAP-Rule" id="MF_01965"/>
    </source>
</evidence>
<evidence type="ECO:0000256" key="15">
    <source>
        <dbReference type="ARBA" id="ARBA00048238"/>
    </source>
</evidence>
<keyword evidence="10 17" id="KW-0520">NAD</keyword>
<dbReference type="HAMAP" id="MF_01965">
    <property type="entry name" value="NADHX_dehydratase"/>
    <property type="match status" value="1"/>
</dbReference>
<keyword evidence="5 18" id="KW-0479">Metal-binding</keyword>
<dbReference type="InterPro" id="IPR004443">
    <property type="entry name" value="YjeF_N_dom"/>
</dbReference>
<comment type="cofactor">
    <cofactor evidence="18">
        <name>K(+)</name>
        <dbReference type="ChEBI" id="CHEBI:29103"/>
    </cofactor>
    <text evidence="18">Binds 1 potassium ion per subunit.</text>
</comment>
<evidence type="ECO:0000256" key="14">
    <source>
        <dbReference type="ARBA" id="ARBA00025153"/>
    </source>
</evidence>
<dbReference type="Pfam" id="PF03853">
    <property type="entry name" value="YjeF_N"/>
    <property type="match status" value="1"/>
</dbReference>
<dbReference type="GO" id="GO:0052856">
    <property type="term" value="F:NAD(P)HX epimerase activity"/>
    <property type="evidence" value="ECO:0007669"/>
    <property type="project" value="UniProtKB-EC"/>
</dbReference>
<evidence type="ECO:0000256" key="1">
    <source>
        <dbReference type="ARBA" id="ARBA00000013"/>
    </source>
</evidence>
<dbReference type="InterPro" id="IPR000631">
    <property type="entry name" value="CARKD"/>
</dbReference>
<keyword evidence="8 17" id="KW-0521">NADP</keyword>
<dbReference type="GO" id="GO:0052855">
    <property type="term" value="F:ADP-dependent NAD(P)H-hydrate dehydratase activity"/>
    <property type="evidence" value="ECO:0007669"/>
    <property type="project" value="UniProtKB-UniRule"/>
</dbReference>
<dbReference type="RefSeq" id="WP_024059724.1">
    <property type="nucleotide sequence ID" value="NZ_JAGZYF010000002.1"/>
</dbReference>
<dbReference type="GO" id="GO:0110051">
    <property type="term" value="P:metabolite repair"/>
    <property type="evidence" value="ECO:0007669"/>
    <property type="project" value="TreeGrafter"/>
</dbReference>
<comment type="caution">
    <text evidence="17">Lacks conserved residue(s) required for the propagation of feature annotation.</text>
</comment>
<dbReference type="SUPFAM" id="SSF64153">
    <property type="entry name" value="YjeF N-terminal domain-like"/>
    <property type="match status" value="1"/>
</dbReference>
<keyword evidence="11 18" id="KW-0413">Isomerase</keyword>
<dbReference type="Proteomes" id="UP001200537">
    <property type="component" value="Unassembled WGS sequence"/>
</dbReference>
<feature type="domain" description="YjeF N-terminal" evidence="20">
    <location>
        <begin position="10"/>
        <end position="229"/>
    </location>
</feature>
<dbReference type="Pfam" id="PF01256">
    <property type="entry name" value="Carb_kinase"/>
    <property type="match status" value="1"/>
</dbReference>
<organism evidence="21 22">
    <name type="scientific">Varibaculum cambriense</name>
    <dbReference type="NCBI Taxonomy" id="184870"/>
    <lineage>
        <taxon>Bacteria</taxon>
        <taxon>Bacillati</taxon>
        <taxon>Actinomycetota</taxon>
        <taxon>Actinomycetes</taxon>
        <taxon>Actinomycetales</taxon>
        <taxon>Actinomycetaceae</taxon>
        <taxon>Varibaculum</taxon>
    </lineage>
</organism>
<evidence type="ECO:0000256" key="9">
    <source>
        <dbReference type="ARBA" id="ARBA00022958"/>
    </source>
</evidence>
<dbReference type="CDD" id="cd01171">
    <property type="entry name" value="YXKO-related"/>
    <property type="match status" value="1"/>
</dbReference>
<dbReference type="PROSITE" id="PS51383">
    <property type="entry name" value="YJEF_C_3"/>
    <property type="match status" value="1"/>
</dbReference>
<evidence type="ECO:0000256" key="11">
    <source>
        <dbReference type="ARBA" id="ARBA00023235"/>
    </source>
</evidence>
<dbReference type="Gene3D" id="3.40.50.10260">
    <property type="entry name" value="YjeF N-terminal domain"/>
    <property type="match status" value="1"/>
</dbReference>
<dbReference type="PANTHER" id="PTHR12592">
    <property type="entry name" value="ATP-DEPENDENT (S)-NAD(P)H-HYDRATE DEHYDRATASE FAMILY MEMBER"/>
    <property type="match status" value="1"/>
</dbReference>
<dbReference type="GO" id="GO:0046872">
    <property type="term" value="F:metal ion binding"/>
    <property type="evidence" value="ECO:0007669"/>
    <property type="project" value="UniProtKB-UniRule"/>
</dbReference>
<evidence type="ECO:0000256" key="13">
    <source>
        <dbReference type="ARBA" id="ARBA00023268"/>
    </source>
</evidence>
<evidence type="ECO:0000256" key="6">
    <source>
        <dbReference type="ARBA" id="ARBA00022741"/>
    </source>
</evidence>
<evidence type="ECO:0000256" key="2">
    <source>
        <dbReference type="ARBA" id="ARBA00000909"/>
    </source>
</evidence>
<evidence type="ECO:0000256" key="5">
    <source>
        <dbReference type="ARBA" id="ARBA00022723"/>
    </source>
</evidence>
<dbReference type="SUPFAM" id="SSF53613">
    <property type="entry name" value="Ribokinase-like"/>
    <property type="match status" value="1"/>
</dbReference>
<dbReference type="InterPro" id="IPR030677">
    <property type="entry name" value="Nnr"/>
</dbReference>